<name>C0BYZ9_9FIRM</name>
<dbReference type="GO" id="GO:0016301">
    <property type="term" value="F:kinase activity"/>
    <property type="evidence" value="ECO:0007669"/>
    <property type="project" value="UniProtKB-KW"/>
</dbReference>
<organism evidence="4 5">
    <name type="scientific">[Clostridium] hylemonae DSM 15053</name>
    <dbReference type="NCBI Taxonomy" id="553973"/>
    <lineage>
        <taxon>Bacteria</taxon>
        <taxon>Bacillati</taxon>
        <taxon>Bacillota</taxon>
        <taxon>Clostridia</taxon>
        <taxon>Lachnospirales</taxon>
        <taxon>Lachnospiraceae</taxon>
    </lineage>
</organism>
<dbReference type="PROSITE" id="PS00583">
    <property type="entry name" value="PFKB_KINASES_1"/>
    <property type="match status" value="1"/>
</dbReference>
<dbReference type="eggNOG" id="COG0524">
    <property type="taxonomic scope" value="Bacteria"/>
</dbReference>
<comment type="caution">
    <text evidence="4">The sequence shown here is derived from an EMBL/GenBank/DDBJ whole genome shotgun (WGS) entry which is preliminary data.</text>
</comment>
<keyword evidence="5" id="KW-1185">Reference proteome</keyword>
<dbReference type="EMBL" id="ABYI02000018">
    <property type="protein sequence ID" value="EEG75077.1"/>
    <property type="molecule type" value="Genomic_DNA"/>
</dbReference>
<gene>
    <name evidence="4" type="ORF">CLOHYLEM_05038</name>
</gene>
<dbReference type="PANTHER" id="PTHR10584">
    <property type="entry name" value="SUGAR KINASE"/>
    <property type="match status" value="1"/>
</dbReference>
<evidence type="ECO:0000313" key="5">
    <source>
        <dbReference type="Proteomes" id="UP000004893"/>
    </source>
</evidence>
<dbReference type="InterPro" id="IPR029056">
    <property type="entry name" value="Ribokinase-like"/>
</dbReference>
<dbReference type="HOGENOM" id="CLU_027634_2_2_9"/>
<evidence type="ECO:0000313" key="4">
    <source>
        <dbReference type="EMBL" id="EEG75077.1"/>
    </source>
</evidence>
<dbReference type="Pfam" id="PF00294">
    <property type="entry name" value="PfkB"/>
    <property type="match status" value="1"/>
</dbReference>
<accession>C0BYZ9</accession>
<dbReference type="RefSeq" id="WP_006442374.1">
    <property type="nucleotide sequence ID" value="NZ_CP036524.1"/>
</dbReference>
<keyword evidence="2 4" id="KW-0418">Kinase</keyword>
<dbReference type="PANTHER" id="PTHR10584:SF166">
    <property type="entry name" value="RIBOKINASE"/>
    <property type="match status" value="1"/>
</dbReference>
<dbReference type="InterPro" id="IPR002173">
    <property type="entry name" value="Carboh/pur_kinase_PfkB_CS"/>
</dbReference>
<dbReference type="OrthoDB" id="9775849at2"/>
<feature type="domain" description="Carbohydrate kinase PfkB" evidence="3">
    <location>
        <begin position="12"/>
        <end position="301"/>
    </location>
</feature>
<keyword evidence="1" id="KW-0808">Transferase</keyword>
<evidence type="ECO:0000256" key="1">
    <source>
        <dbReference type="ARBA" id="ARBA00022679"/>
    </source>
</evidence>
<proteinExistence type="predicted"/>
<dbReference type="Proteomes" id="UP000004893">
    <property type="component" value="Unassembled WGS sequence"/>
</dbReference>
<dbReference type="SUPFAM" id="SSF53613">
    <property type="entry name" value="Ribokinase-like"/>
    <property type="match status" value="1"/>
</dbReference>
<dbReference type="InterPro" id="IPR011611">
    <property type="entry name" value="PfkB_dom"/>
</dbReference>
<dbReference type="Gene3D" id="3.40.1190.20">
    <property type="match status" value="1"/>
</dbReference>
<dbReference type="AlphaFoldDB" id="C0BYZ9"/>
<dbReference type="STRING" id="553973.CLOHYLEM_05038"/>
<reference evidence="4" key="1">
    <citation type="submission" date="2009-02" db="EMBL/GenBank/DDBJ databases">
        <authorList>
            <person name="Fulton L."/>
            <person name="Clifton S."/>
            <person name="Fulton B."/>
            <person name="Xu J."/>
            <person name="Minx P."/>
            <person name="Pepin K.H."/>
            <person name="Johnson M."/>
            <person name="Bhonagiri V."/>
            <person name="Nash W.E."/>
            <person name="Mardis E.R."/>
            <person name="Wilson R.K."/>
        </authorList>
    </citation>
    <scope>NUCLEOTIDE SEQUENCE [LARGE SCALE GENOMIC DNA]</scope>
    <source>
        <strain evidence="4">DSM 15053</strain>
    </source>
</reference>
<sequence>MVEQTERPDILTLGVLNVDVVMELSHKIIGGKIIGNEISLNTGGHGCNQAIGIARRGVSVGILGKLGEDAFAVQIKDTLAKEGVCLNLLLDAHSTNTGLGIIMVEKEKKNTYIDFLGANYQMTPEDIDSFESYIKECKMVVIHLGFSTYGAALRLIELANKYGKTVVVNPSSSTDMEEALLKQIDYLVLNYAKASSLLDMAIDNLKGARVAANLLLNQIKKAIFVQMDDQGVLVATQEEFTVLDAYSVSTTADMSGVTDFFTGVLSAELVNGAPLSFAAIKAHRAAMICAGKIGVYTAFPTKEEMDAI</sequence>
<evidence type="ECO:0000256" key="2">
    <source>
        <dbReference type="ARBA" id="ARBA00022777"/>
    </source>
</evidence>
<protein>
    <submittedName>
        <fullName evidence="4">Kinase, PfkB family</fullName>
    </submittedName>
</protein>
<reference evidence="4" key="2">
    <citation type="submission" date="2013-06" db="EMBL/GenBank/DDBJ databases">
        <title>Draft genome sequence of Clostridium hylemonae (DSM 15053).</title>
        <authorList>
            <person name="Sudarsanam P."/>
            <person name="Ley R."/>
            <person name="Guruge J."/>
            <person name="Turnbaugh P.J."/>
            <person name="Mahowald M."/>
            <person name="Liep D."/>
            <person name="Gordon J."/>
        </authorList>
    </citation>
    <scope>NUCLEOTIDE SEQUENCE</scope>
    <source>
        <strain evidence="4">DSM 15053</strain>
    </source>
</reference>
<evidence type="ECO:0000259" key="3">
    <source>
        <dbReference type="Pfam" id="PF00294"/>
    </source>
</evidence>